<comment type="similarity">
    <text evidence="1">Belongs to the MoeA family.</text>
</comment>
<dbReference type="GO" id="GO:0006777">
    <property type="term" value="P:Mo-molybdopterin cofactor biosynthetic process"/>
    <property type="evidence" value="ECO:0007669"/>
    <property type="project" value="UniProtKB-UniRule"/>
</dbReference>
<dbReference type="Pfam" id="PF00994">
    <property type="entry name" value="MoCF_biosynth"/>
    <property type="match status" value="1"/>
</dbReference>
<comment type="catalytic activity">
    <reaction evidence="1">
        <text>adenylyl-molybdopterin + molybdate = Mo-molybdopterin + AMP + H(+)</text>
        <dbReference type="Rhea" id="RHEA:35047"/>
        <dbReference type="ChEBI" id="CHEBI:15378"/>
        <dbReference type="ChEBI" id="CHEBI:36264"/>
        <dbReference type="ChEBI" id="CHEBI:62727"/>
        <dbReference type="ChEBI" id="CHEBI:71302"/>
        <dbReference type="ChEBI" id="CHEBI:456215"/>
    </reaction>
</comment>
<dbReference type="SMART" id="SM00852">
    <property type="entry name" value="MoCF_biosynth"/>
    <property type="match status" value="1"/>
</dbReference>
<gene>
    <name evidence="3" type="ORF">EDD71_101101</name>
</gene>
<dbReference type="AlphaFoldDB" id="A0A4R7KV84"/>
<evidence type="ECO:0000259" key="2">
    <source>
        <dbReference type="SMART" id="SM00852"/>
    </source>
</evidence>
<dbReference type="Proteomes" id="UP000295325">
    <property type="component" value="Unassembled WGS sequence"/>
</dbReference>
<dbReference type="EMBL" id="SOAZ01000001">
    <property type="protein sequence ID" value="TDT63674.1"/>
    <property type="molecule type" value="Genomic_DNA"/>
</dbReference>
<dbReference type="OrthoDB" id="9767940at2"/>
<proteinExistence type="inferred from homology"/>
<dbReference type="PANTHER" id="PTHR10192:SF28">
    <property type="entry name" value="MOLYBDOPTERIN MOLYBDENUMTRANSFERASE"/>
    <property type="match status" value="1"/>
</dbReference>
<dbReference type="RefSeq" id="WP_133626795.1">
    <property type="nucleotide sequence ID" value="NZ_SOAZ01000001.1"/>
</dbReference>
<comment type="pathway">
    <text evidence="1">Cofactor biosynthesis; molybdopterin biosynthesis.</text>
</comment>
<evidence type="ECO:0000313" key="3">
    <source>
        <dbReference type="EMBL" id="TDT63674.1"/>
    </source>
</evidence>
<keyword evidence="4" id="KW-1185">Reference proteome</keyword>
<dbReference type="SUPFAM" id="SSF53218">
    <property type="entry name" value="Molybdenum cofactor biosynthesis proteins"/>
    <property type="match status" value="1"/>
</dbReference>
<evidence type="ECO:0000256" key="1">
    <source>
        <dbReference type="RuleBase" id="RU365090"/>
    </source>
</evidence>
<keyword evidence="1" id="KW-0500">Molybdenum</keyword>
<dbReference type="UniPathway" id="UPA00344"/>
<comment type="function">
    <text evidence="1">Catalyzes the insertion of molybdate into adenylated molybdopterin with the concomitant release of AMP.</text>
</comment>
<keyword evidence="1" id="KW-0479">Metal-binding</keyword>
<dbReference type="Gene3D" id="3.40.980.10">
    <property type="entry name" value="MoaB/Mog-like domain"/>
    <property type="match status" value="1"/>
</dbReference>
<dbReference type="GO" id="GO:0061599">
    <property type="term" value="F:molybdopterin molybdotransferase activity"/>
    <property type="evidence" value="ECO:0007669"/>
    <property type="project" value="UniProtKB-UniRule"/>
</dbReference>
<dbReference type="InterPro" id="IPR036425">
    <property type="entry name" value="MoaB/Mog-like_dom_sf"/>
</dbReference>
<feature type="domain" description="MoaB/Mog" evidence="2">
    <location>
        <begin position="175"/>
        <end position="307"/>
    </location>
</feature>
<protein>
    <recommendedName>
        <fullName evidence="1">Molybdopterin molybdenumtransferase</fullName>
        <ecNumber evidence="1">2.10.1.1</ecNumber>
    </recommendedName>
</protein>
<dbReference type="PANTHER" id="PTHR10192">
    <property type="entry name" value="MOLYBDOPTERIN BIOSYNTHESIS PROTEIN"/>
    <property type="match status" value="1"/>
</dbReference>
<keyword evidence="1" id="KW-0808">Transferase</keyword>
<keyword evidence="1" id="KW-0501">Molybdenum cofactor biosynthesis</keyword>
<dbReference type="GO" id="GO:0046872">
    <property type="term" value="F:metal ion binding"/>
    <property type="evidence" value="ECO:0007669"/>
    <property type="project" value="UniProtKB-UniRule"/>
</dbReference>
<accession>A0A4R7KV84</accession>
<organism evidence="3 4">
    <name type="scientific">Fonticella tunisiensis</name>
    <dbReference type="NCBI Taxonomy" id="1096341"/>
    <lineage>
        <taxon>Bacteria</taxon>
        <taxon>Bacillati</taxon>
        <taxon>Bacillota</taxon>
        <taxon>Clostridia</taxon>
        <taxon>Eubacteriales</taxon>
        <taxon>Clostridiaceae</taxon>
        <taxon>Fonticella</taxon>
    </lineage>
</organism>
<evidence type="ECO:0000313" key="4">
    <source>
        <dbReference type="Proteomes" id="UP000295325"/>
    </source>
</evidence>
<dbReference type="CDD" id="cd03522">
    <property type="entry name" value="MoeA_like"/>
    <property type="match status" value="1"/>
</dbReference>
<dbReference type="GO" id="GO:0005829">
    <property type="term" value="C:cytosol"/>
    <property type="evidence" value="ECO:0007669"/>
    <property type="project" value="TreeGrafter"/>
</dbReference>
<comment type="cofactor">
    <cofactor evidence="1">
        <name>Mg(2+)</name>
        <dbReference type="ChEBI" id="CHEBI:18420"/>
    </cofactor>
</comment>
<name>A0A4R7KV84_9CLOT</name>
<keyword evidence="1" id="KW-0460">Magnesium</keyword>
<reference evidence="3 4" key="1">
    <citation type="submission" date="2019-03" db="EMBL/GenBank/DDBJ databases">
        <title>Genomic Encyclopedia of Type Strains, Phase IV (KMG-IV): sequencing the most valuable type-strain genomes for metagenomic binning, comparative biology and taxonomic classification.</title>
        <authorList>
            <person name="Goeker M."/>
        </authorList>
    </citation>
    <scope>NUCLEOTIDE SEQUENCE [LARGE SCALE GENOMIC DNA]</scope>
    <source>
        <strain evidence="3 4">DSM 24455</strain>
    </source>
</reference>
<dbReference type="EC" id="2.10.1.1" evidence="1"/>
<sequence>MKKVRIEDAAGLVLAHDLTKIIPGEFKGPAFKKGYVIKKEDVEILKDMGKYHIYVLELNKGDIHENEAAERIARAIAGDNIYFSGPSEGKIELKAKKRGIVKINVEGLNKINEIDDIVVATIHTNTLVGEGQNLAATRIIPLVIKDEKIKKVEELGREYYNNIITVKALKPLRIGVVVVGTEVYEGRIKDKFLPVMEEKIKRYGCSLIGTKYSPDDTKLIENKIKSLIEKGADIVLTCGGMSVDADDVTPQAIRNAADRVVSYGIPAIPGNMLMLAYRGKIAIFGIPGSAIYVKNTSLDLLLPRVLAGETLTRKDMISYGHGGLCPGCKVCVFPDCPFGK</sequence>
<dbReference type="InterPro" id="IPR038987">
    <property type="entry name" value="MoeA-like"/>
</dbReference>
<comment type="caution">
    <text evidence="3">The sequence shown here is derived from an EMBL/GenBank/DDBJ whole genome shotgun (WGS) entry which is preliminary data.</text>
</comment>
<dbReference type="InterPro" id="IPR001453">
    <property type="entry name" value="MoaB/Mog_dom"/>
</dbReference>